<reference evidence="8 9" key="1">
    <citation type="journal article" date="2018" name="Microbes Environ.">
        <title>Comparative Genomic Insights into Endofungal Lifestyles of Two Bacterial Endosymbionts, Mycoavidus cysteinexigens and Burkholderia rhizoxinica.</title>
        <authorList>
            <person name="Sharmin D."/>
            <person name="Guo Y."/>
            <person name="Nishizawa T."/>
            <person name="Ohshima S."/>
            <person name="Sato Y."/>
            <person name="Takashima Y."/>
            <person name="Narisawa K."/>
            <person name="Ohta H."/>
        </authorList>
    </citation>
    <scope>NUCLEOTIDE SEQUENCE [LARGE SCALE GENOMIC DNA]</scope>
    <source>
        <strain evidence="8 9">B1-EB</strain>
    </source>
</reference>
<keyword evidence="2 7" id="KW-0812">Transmembrane</keyword>
<comment type="similarity">
    <text evidence="6 7">Belongs to the FliO/MopB family.</text>
</comment>
<dbReference type="PANTHER" id="PTHR38766:SF1">
    <property type="entry name" value="FLAGELLAR PROTEIN FLIO"/>
    <property type="match status" value="1"/>
</dbReference>
<keyword evidence="4 7" id="KW-0472">Membrane</keyword>
<protein>
    <recommendedName>
        <fullName evidence="7">Flagellar protein</fullName>
    </recommendedName>
</protein>
<dbReference type="GO" id="GO:0005886">
    <property type="term" value="C:plasma membrane"/>
    <property type="evidence" value="ECO:0007669"/>
    <property type="project" value="UniProtKB-SubCell"/>
</dbReference>
<keyword evidence="8" id="KW-0282">Flagellum</keyword>
<evidence type="ECO:0000256" key="3">
    <source>
        <dbReference type="ARBA" id="ARBA00022989"/>
    </source>
</evidence>
<evidence type="ECO:0000256" key="4">
    <source>
        <dbReference type="ARBA" id="ARBA00023136"/>
    </source>
</evidence>
<evidence type="ECO:0000256" key="7">
    <source>
        <dbReference type="RuleBase" id="RU362064"/>
    </source>
</evidence>
<sequence length="127" mass="13507">MHGIHVRRALSQALATAVWLPFTALANDSTPLPSAVNVSSVGQTIAWLIAVIGLAYGCAWVARRFGVRPPLRRTSLIKVVSSTALTSKEKVIVVEINNTWLVLGVAGGNIRTLHTMPAASDQPVTVN</sequence>
<feature type="transmembrane region" description="Helical" evidence="7">
    <location>
        <begin position="45"/>
        <end position="62"/>
    </location>
</feature>
<evidence type="ECO:0000256" key="2">
    <source>
        <dbReference type="ARBA" id="ARBA00022692"/>
    </source>
</evidence>
<organism evidence="8 9">
    <name type="scientific">Mycoavidus cysteinexigens</name>
    <dbReference type="NCBI Taxonomy" id="1553431"/>
    <lineage>
        <taxon>Bacteria</taxon>
        <taxon>Pseudomonadati</taxon>
        <taxon>Pseudomonadota</taxon>
        <taxon>Betaproteobacteria</taxon>
        <taxon>Burkholderiales</taxon>
        <taxon>Burkholderiaceae</taxon>
        <taxon>Mycoavidus</taxon>
    </lineage>
</organism>
<dbReference type="InterPro" id="IPR052205">
    <property type="entry name" value="FliO/MopB"/>
</dbReference>
<gene>
    <name evidence="8" type="ORF">MCB1EB_2182</name>
</gene>
<dbReference type="GO" id="GO:0009425">
    <property type="term" value="C:bacterial-type flagellum basal body"/>
    <property type="evidence" value="ECO:0007669"/>
    <property type="project" value="UniProtKB-SubCell"/>
</dbReference>
<dbReference type="AlphaFoldDB" id="A0A2Z6EY04"/>
<comment type="subcellular location">
    <subcellularLocation>
        <location evidence="7">Cell membrane</location>
    </subcellularLocation>
    <subcellularLocation>
        <location evidence="7">Bacterial flagellum basal body</location>
    </subcellularLocation>
</comment>
<keyword evidence="9" id="KW-1185">Reference proteome</keyword>
<keyword evidence="8" id="KW-0966">Cell projection</keyword>
<evidence type="ECO:0000256" key="6">
    <source>
        <dbReference type="ARBA" id="ARBA00037937"/>
    </source>
</evidence>
<keyword evidence="5 7" id="KW-0975">Bacterial flagellum</keyword>
<dbReference type="RefSeq" id="WP_052393933.1">
    <property type="nucleotide sequence ID" value="NZ_AP018150.1"/>
</dbReference>
<dbReference type="KEGG" id="mcys:MCB1EB_2182"/>
<evidence type="ECO:0000313" key="8">
    <source>
        <dbReference type="EMBL" id="BBE10343.1"/>
    </source>
</evidence>
<evidence type="ECO:0000313" key="9">
    <source>
        <dbReference type="Proteomes" id="UP000282597"/>
    </source>
</evidence>
<dbReference type="EMBL" id="AP018150">
    <property type="protein sequence ID" value="BBE10343.1"/>
    <property type="molecule type" value="Genomic_DNA"/>
</dbReference>
<dbReference type="Pfam" id="PF04347">
    <property type="entry name" value="FliO"/>
    <property type="match status" value="1"/>
</dbReference>
<keyword evidence="8" id="KW-0969">Cilium</keyword>
<dbReference type="GO" id="GO:0044781">
    <property type="term" value="P:bacterial-type flagellum organization"/>
    <property type="evidence" value="ECO:0007669"/>
    <property type="project" value="UniProtKB-UniRule"/>
</dbReference>
<keyword evidence="3 7" id="KW-1133">Transmembrane helix</keyword>
<evidence type="ECO:0000256" key="1">
    <source>
        <dbReference type="ARBA" id="ARBA00022475"/>
    </source>
</evidence>
<accession>A0A2Z6EY04</accession>
<name>A0A2Z6EY04_9BURK</name>
<proteinExistence type="inferred from homology"/>
<keyword evidence="1 7" id="KW-1003">Cell membrane</keyword>
<dbReference type="InterPro" id="IPR022781">
    <property type="entry name" value="Flagellar_biosynth_FliO"/>
</dbReference>
<dbReference type="NCBIfam" id="TIGR03500">
    <property type="entry name" value="FliO_TIGR"/>
    <property type="match status" value="1"/>
</dbReference>
<dbReference type="PANTHER" id="PTHR38766">
    <property type="entry name" value="FLAGELLAR PROTEIN FLIO"/>
    <property type="match status" value="1"/>
</dbReference>
<dbReference type="Proteomes" id="UP000282597">
    <property type="component" value="Chromosome"/>
</dbReference>
<evidence type="ECO:0000256" key="5">
    <source>
        <dbReference type="ARBA" id="ARBA00023143"/>
    </source>
</evidence>